<dbReference type="Proteomes" id="UP000821866">
    <property type="component" value="Unassembled WGS sequence"/>
</dbReference>
<comment type="caution">
    <text evidence="2">The sequence shown here is derived from an EMBL/GenBank/DDBJ whole genome shotgun (WGS) entry which is preliminary data.</text>
</comment>
<feature type="region of interest" description="Disordered" evidence="1">
    <location>
        <begin position="34"/>
        <end position="78"/>
    </location>
</feature>
<dbReference type="EMBL" id="JABSTU010000007">
    <property type="protein sequence ID" value="KAH8025075.1"/>
    <property type="molecule type" value="Genomic_DNA"/>
</dbReference>
<feature type="region of interest" description="Disordered" evidence="1">
    <location>
        <begin position="143"/>
        <end position="169"/>
    </location>
</feature>
<name>A0A9J6DSH9_RHIMP</name>
<feature type="compositionally biased region" description="Low complexity" evidence="1">
    <location>
        <begin position="143"/>
        <end position="157"/>
    </location>
</feature>
<keyword evidence="3" id="KW-1185">Reference proteome</keyword>
<protein>
    <submittedName>
        <fullName evidence="2">Uncharacterized protein</fullName>
    </submittedName>
</protein>
<evidence type="ECO:0000313" key="2">
    <source>
        <dbReference type="EMBL" id="KAH8025075.1"/>
    </source>
</evidence>
<accession>A0A9J6DSH9</accession>
<gene>
    <name evidence="2" type="ORF">HPB51_002991</name>
</gene>
<reference evidence="2" key="1">
    <citation type="journal article" date="2020" name="Cell">
        <title>Large-Scale Comparative Analyses of Tick Genomes Elucidate Their Genetic Diversity and Vector Capacities.</title>
        <authorList>
            <consortium name="Tick Genome and Microbiome Consortium (TIGMIC)"/>
            <person name="Jia N."/>
            <person name="Wang J."/>
            <person name="Shi W."/>
            <person name="Du L."/>
            <person name="Sun Y."/>
            <person name="Zhan W."/>
            <person name="Jiang J.F."/>
            <person name="Wang Q."/>
            <person name="Zhang B."/>
            <person name="Ji P."/>
            <person name="Bell-Sakyi L."/>
            <person name="Cui X.M."/>
            <person name="Yuan T.T."/>
            <person name="Jiang B.G."/>
            <person name="Yang W.F."/>
            <person name="Lam T.T."/>
            <person name="Chang Q.C."/>
            <person name="Ding S.J."/>
            <person name="Wang X.J."/>
            <person name="Zhu J.G."/>
            <person name="Ruan X.D."/>
            <person name="Zhao L."/>
            <person name="Wei J.T."/>
            <person name="Ye R.Z."/>
            <person name="Que T.C."/>
            <person name="Du C.H."/>
            <person name="Zhou Y.H."/>
            <person name="Cheng J.X."/>
            <person name="Dai P.F."/>
            <person name="Guo W.B."/>
            <person name="Han X.H."/>
            <person name="Huang E.J."/>
            <person name="Li L.F."/>
            <person name="Wei W."/>
            <person name="Gao Y.C."/>
            <person name="Liu J.Z."/>
            <person name="Shao H.Z."/>
            <person name="Wang X."/>
            <person name="Wang C.C."/>
            <person name="Yang T.C."/>
            <person name="Huo Q.B."/>
            <person name="Li W."/>
            <person name="Chen H.Y."/>
            <person name="Chen S.E."/>
            <person name="Zhou L.G."/>
            <person name="Ni X.B."/>
            <person name="Tian J.H."/>
            <person name="Sheng Y."/>
            <person name="Liu T."/>
            <person name="Pan Y.S."/>
            <person name="Xia L.Y."/>
            <person name="Li J."/>
            <person name="Zhao F."/>
            <person name="Cao W.C."/>
        </authorList>
    </citation>
    <scope>NUCLEOTIDE SEQUENCE</scope>
    <source>
        <strain evidence="2">Rmic-2018</strain>
    </source>
</reference>
<reference evidence="2" key="2">
    <citation type="submission" date="2021-09" db="EMBL/GenBank/DDBJ databases">
        <authorList>
            <person name="Jia N."/>
            <person name="Wang J."/>
            <person name="Shi W."/>
            <person name="Du L."/>
            <person name="Sun Y."/>
            <person name="Zhan W."/>
            <person name="Jiang J."/>
            <person name="Wang Q."/>
            <person name="Zhang B."/>
            <person name="Ji P."/>
            <person name="Sakyi L.B."/>
            <person name="Cui X."/>
            <person name="Yuan T."/>
            <person name="Jiang B."/>
            <person name="Yang W."/>
            <person name="Lam T.T.-Y."/>
            <person name="Chang Q."/>
            <person name="Ding S."/>
            <person name="Wang X."/>
            <person name="Zhu J."/>
            <person name="Ruan X."/>
            <person name="Zhao L."/>
            <person name="Wei J."/>
            <person name="Que T."/>
            <person name="Du C."/>
            <person name="Cheng J."/>
            <person name="Dai P."/>
            <person name="Han X."/>
            <person name="Huang E."/>
            <person name="Gao Y."/>
            <person name="Liu J."/>
            <person name="Shao H."/>
            <person name="Ye R."/>
            <person name="Li L."/>
            <person name="Wei W."/>
            <person name="Wang X."/>
            <person name="Wang C."/>
            <person name="Huo Q."/>
            <person name="Li W."/>
            <person name="Guo W."/>
            <person name="Chen H."/>
            <person name="Chen S."/>
            <person name="Zhou L."/>
            <person name="Zhou L."/>
            <person name="Ni X."/>
            <person name="Tian J."/>
            <person name="Zhou Y."/>
            <person name="Sheng Y."/>
            <person name="Liu T."/>
            <person name="Pan Y."/>
            <person name="Xia L."/>
            <person name="Li J."/>
            <person name="Zhao F."/>
            <person name="Cao W."/>
        </authorList>
    </citation>
    <scope>NUCLEOTIDE SEQUENCE</scope>
    <source>
        <strain evidence="2">Rmic-2018</strain>
        <tissue evidence="2">Larvae</tissue>
    </source>
</reference>
<sequence>MILAKSGYDHDTHHSREVLDLILLRYIYRRPGKRRKKTKSRAGDRWRQVAQADNEEKKERCVGNAQKSDQDLAEGHTRPERCPWRLSCRANKEPGAHLVVLTVVPAETRRNRALSVELFLSFPGGSRSGSRGTFSGLPIPGATFATSACTTGTTSSGLPPPPETAESRL</sequence>
<evidence type="ECO:0000313" key="3">
    <source>
        <dbReference type="Proteomes" id="UP000821866"/>
    </source>
</evidence>
<proteinExistence type="predicted"/>
<evidence type="ECO:0000256" key="1">
    <source>
        <dbReference type="SAM" id="MobiDB-lite"/>
    </source>
</evidence>
<dbReference type="AlphaFoldDB" id="A0A9J6DSH9"/>
<feature type="compositionally biased region" description="Basic and acidic residues" evidence="1">
    <location>
        <begin position="68"/>
        <end position="78"/>
    </location>
</feature>
<organism evidence="2 3">
    <name type="scientific">Rhipicephalus microplus</name>
    <name type="common">Cattle tick</name>
    <name type="synonym">Boophilus microplus</name>
    <dbReference type="NCBI Taxonomy" id="6941"/>
    <lineage>
        <taxon>Eukaryota</taxon>
        <taxon>Metazoa</taxon>
        <taxon>Ecdysozoa</taxon>
        <taxon>Arthropoda</taxon>
        <taxon>Chelicerata</taxon>
        <taxon>Arachnida</taxon>
        <taxon>Acari</taxon>
        <taxon>Parasitiformes</taxon>
        <taxon>Ixodida</taxon>
        <taxon>Ixodoidea</taxon>
        <taxon>Ixodidae</taxon>
        <taxon>Rhipicephalinae</taxon>
        <taxon>Rhipicephalus</taxon>
        <taxon>Boophilus</taxon>
    </lineage>
</organism>